<proteinExistence type="predicted"/>
<feature type="region of interest" description="Disordered" evidence="1">
    <location>
        <begin position="84"/>
        <end position="127"/>
    </location>
</feature>
<reference evidence="2 3" key="1">
    <citation type="submission" date="2016-07" db="EMBL/GenBank/DDBJ databases">
        <title>Multiple horizontal gene transfer events from other fungi enriched the ability of initially mycotrophic Trichoderma (Ascomycota) to feed on dead plant biomass.</title>
        <authorList>
            <consortium name="DOE Joint Genome Institute"/>
            <person name="Aerts A."/>
            <person name="Atanasova L."/>
            <person name="Chenthamara K."/>
            <person name="Zhang J."/>
            <person name="Grujic M."/>
            <person name="Henrissat B."/>
            <person name="Kuo A."/>
            <person name="Salamov A."/>
            <person name="Lipzen A."/>
            <person name="Labutti K."/>
            <person name="Barry K."/>
            <person name="Miao Y."/>
            <person name="Rahimi M.J."/>
            <person name="Shen Q."/>
            <person name="Grigoriev I.V."/>
            <person name="Kubicek C.P."/>
            <person name="Druzhinina I.S."/>
        </authorList>
    </citation>
    <scope>NUCLEOTIDE SEQUENCE [LARGE SCALE GENOMIC DNA]</scope>
    <source>
        <strain evidence="2 3">ATCC 18648</strain>
    </source>
</reference>
<name>A0A2T4CFB0_TRILO</name>
<evidence type="ECO:0000313" key="3">
    <source>
        <dbReference type="Proteomes" id="UP000240760"/>
    </source>
</evidence>
<dbReference type="EMBL" id="KZ679127">
    <property type="protein sequence ID" value="PTB80255.1"/>
    <property type="molecule type" value="Genomic_DNA"/>
</dbReference>
<evidence type="ECO:0000313" key="2">
    <source>
        <dbReference type="EMBL" id="PTB80255.1"/>
    </source>
</evidence>
<organism evidence="2 3">
    <name type="scientific">Trichoderma longibrachiatum ATCC 18648</name>
    <dbReference type="NCBI Taxonomy" id="983965"/>
    <lineage>
        <taxon>Eukaryota</taxon>
        <taxon>Fungi</taxon>
        <taxon>Dikarya</taxon>
        <taxon>Ascomycota</taxon>
        <taxon>Pezizomycotina</taxon>
        <taxon>Sordariomycetes</taxon>
        <taxon>Hypocreomycetidae</taxon>
        <taxon>Hypocreales</taxon>
        <taxon>Hypocreaceae</taxon>
        <taxon>Trichoderma</taxon>
    </lineage>
</organism>
<sequence>MVECSVQARRGLEMGSRYYRQKALPPSFDLRGFWDDLWHSVLPRPCSNCLPRPATGGHQTLRSFRKVWLFATPSVAQEEQVIARLAPAQPTKPQSSVSKPKPRKPSKPSQASPSSCGTQQRWLAHGG</sequence>
<feature type="compositionally biased region" description="Low complexity" evidence="1">
    <location>
        <begin position="89"/>
        <end position="99"/>
    </location>
</feature>
<dbReference type="Proteomes" id="UP000240760">
    <property type="component" value="Unassembled WGS sequence"/>
</dbReference>
<dbReference type="AlphaFoldDB" id="A0A2T4CFB0"/>
<keyword evidence="3" id="KW-1185">Reference proteome</keyword>
<accession>A0A2T4CFB0</accession>
<gene>
    <name evidence="2" type="ORF">M440DRAFT_188478</name>
</gene>
<protein>
    <submittedName>
        <fullName evidence="2">Uncharacterized protein</fullName>
    </submittedName>
</protein>
<evidence type="ECO:0000256" key="1">
    <source>
        <dbReference type="SAM" id="MobiDB-lite"/>
    </source>
</evidence>